<dbReference type="InterPro" id="IPR038770">
    <property type="entry name" value="Na+/solute_symporter_sf"/>
</dbReference>
<comment type="subcellular location">
    <subcellularLocation>
        <location evidence="1">Membrane</location>
        <topology evidence="1">Multi-pass membrane protein</topology>
    </subcellularLocation>
</comment>
<reference evidence="9 10" key="1">
    <citation type="submission" date="2018-10" db="EMBL/GenBank/DDBJ databases">
        <title>Natrarchaeobius chitinivorans gen. nov., sp. nov., and Natrarchaeobius haloalkaliphilus sp. nov., alkaliphilic, chitin-utilizing haloarchaea from hypersaline alkaline lakes.</title>
        <authorList>
            <person name="Sorokin D.Y."/>
            <person name="Elcheninov A.G."/>
            <person name="Kostrikina N.A."/>
            <person name="Bale N.J."/>
            <person name="Sinninghe Damste J.S."/>
            <person name="Khijniak T.V."/>
            <person name="Kublanov I.V."/>
            <person name="Toshchakov S.V."/>
        </authorList>
    </citation>
    <scope>NUCLEOTIDE SEQUENCE [LARGE SCALE GENOMIC DNA]</scope>
    <source>
        <strain evidence="9 10">AArcht-Sl</strain>
    </source>
</reference>
<comment type="similarity">
    <text evidence="2">Belongs to the monovalent cation:proton antiporter 2 (CPA2) transporter (TC 2.A.37) family.</text>
</comment>
<feature type="transmembrane region" description="Helical" evidence="7">
    <location>
        <begin position="316"/>
        <end position="335"/>
    </location>
</feature>
<feature type="transmembrane region" description="Helical" evidence="7">
    <location>
        <begin position="284"/>
        <end position="304"/>
    </location>
</feature>
<feature type="transmembrane region" description="Helical" evidence="7">
    <location>
        <begin position="29"/>
        <end position="46"/>
    </location>
</feature>
<keyword evidence="10" id="KW-1185">Reference proteome</keyword>
<comment type="caution">
    <text evidence="9">The sequence shown here is derived from an EMBL/GenBank/DDBJ whole genome shotgun (WGS) entry which is preliminary data.</text>
</comment>
<feature type="transmembrane region" description="Helical" evidence="7">
    <location>
        <begin position="6"/>
        <end position="22"/>
    </location>
</feature>
<feature type="transmembrane region" description="Helical" evidence="7">
    <location>
        <begin position="52"/>
        <end position="70"/>
    </location>
</feature>
<evidence type="ECO:0000259" key="8">
    <source>
        <dbReference type="Pfam" id="PF00999"/>
    </source>
</evidence>
<proteinExistence type="inferred from homology"/>
<evidence type="ECO:0000256" key="3">
    <source>
        <dbReference type="ARBA" id="ARBA00022448"/>
    </source>
</evidence>
<name>A0A3N6M950_9EURY</name>
<dbReference type="GO" id="GO:0016020">
    <property type="term" value="C:membrane"/>
    <property type="evidence" value="ECO:0007669"/>
    <property type="project" value="UniProtKB-SubCell"/>
</dbReference>
<feature type="transmembrane region" description="Helical" evidence="7">
    <location>
        <begin position="342"/>
        <end position="360"/>
    </location>
</feature>
<dbReference type="PANTHER" id="PTHR42751:SF3">
    <property type="entry name" value="SODIUM_GLUTAMATE SYMPORTER"/>
    <property type="match status" value="1"/>
</dbReference>
<dbReference type="Pfam" id="PF00999">
    <property type="entry name" value="Na_H_Exchanger"/>
    <property type="match status" value="1"/>
</dbReference>
<dbReference type="AlphaFoldDB" id="A0A3N6M950"/>
<dbReference type="InterPro" id="IPR006153">
    <property type="entry name" value="Cation/H_exchanger_TM"/>
</dbReference>
<protein>
    <submittedName>
        <fullName evidence="9">Sodium:proton exchanger</fullName>
    </submittedName>
</protein>
<dbReference type="PANTHER" id="PTHR42751">
    <property type="entry name" value="SODIUM/HYDROGEN EXCHANGER FAMILY/TRKA DOMAIN PROTEIN"/>
    <property type="match status" value="1"/>
</dbReference>
<evidence type="ECO:0000256" key="1">
    <source>
        <dbReference type="ARBA" id="ARBA00004141"/>
    </source>
</evidence>
<keyword evidence="4 7" id="KW-0812">Transmembrane</keyword>
<keyword evidence="5 7" id="KW-1133">Transmembrane helix</keyword>
<sequence length="538" mass="57062">MYDTLFAITAIFVIAAAVLIVVTQRSFPITPFYIVAGILAGLVIDETQLLELAQWGIAFIVFVFGVNVNIGTVRSQGRTSTIIGIVQVSIVGFLGFAAGVGLGLDLENAAFLGIAAGLSSSLIATSYLQDSSRASSASEQLARSIHFVEDILGIIAIIVLSAVVYVSTPSWEPAVAAVGLFALALVVRYALFVRMISPINDDAELLMLVAITFAIGAMAIAEAVGLSIVVGAFAAGIAVVDEYPQSLTLTDTIEDLEDFFAPIFFITLGALLTVPTVESLGLTLVLVLAILVINPLLVAVLLLAREYDGRTAVSTGLSLDHVSVFSLFIAIEALGAEAIDRAVFNAIVLAAVVTMIAAAFTSSRAGQIERTLRKKKFFDRAGETITTNISDEAKLTDHVIIAGSRYGSGGLRDERIDRTLVFVGDDRESITDTTKSYNYIYGAVSNDDVWERAQAENAALIVSLYPDRDRTDAIVDVDVDTPLLVRTNQPDDTDELLEAGAAGSIDSSAVTAEHIIELLENEIPMSDRARGASGDDST</sequence>
<feature type="domain" description="Cation/H+ exchanger transmembrane" evidence="8">
    <location>
        <begin position="15"/>
        <end position="358"/>
    </location>
</feature>
<feature type="transmembrane region" description="Helical" evidence="7">
    <location>
        <begin position="259"/>
        <end position="277"/>
    </location>
</feature>
<dbReference type="SUPFAM" id="SSF51735">
    <property type="entry name" value="NAD(P)-binding Rossmann-fold domains"/>
    <property type="match status" value="1"/>
</dbReference>
<dbReference type="GO" id="GO:1902600">
    <property type="term" value="P:proton transmembrane transport"/>
    <property type="evidence" value="ECO:0007669"/>
    <property type="project" value="InterPro"/>
</dbReference>
<evidence type="ECO:0000256" key="5">
    <source>
        <dbReference type="ARBA" id="ARBA00022989"/>
    </source>
</evidence>
<dbReference type="EMBL" id="REFY01000003">
    <property type="protein sequence ID" value="RQG90016.1"/>
    <property type="molecule type" value="Genomic_DNA"/>
</dbReference>
<evidence type="ECO:0000256" key="6">
    <source>
        <dbReference type="ARBA" id="ARBA00023136"/>
    </source>
</evidence>
<dbReference type="Gene3D" id="3.40.50.720">
    <property type="entry name" value="NAD(P)-binding Rossmann-like Domain"/>
    <property type="match status" value="1"/>
</dbReference>
<keyword evidence="3" id="KW-0813">Transport</keyword>
<dbReference type="OrthoDB" id="43518at2157"/>
<evidence type="ECO:0000256" key="7">
    <source>
        <dbReference type="SAM" id="Phobius"/>
    </source>
</evidence>
<evidence type="ECO:0000313" key="9">
    <source>
        <dbReference type="EMBL" id="RQG90016.1"/>
    </source>
</evidence>
<feature type="transmembrane region" description="Helical" evidence="7">
    <location>
        <begin position="148"/>
        <end position="168"/>
    </location>
</feature>
<evidence type="ECO:0000256" key="2">
    <source>
        <dbReference type="ARBA" id="ARBA00005551"/>
    </source>
</evidence>
<feature type="transmembrane region" description="Helical" evidence="7">
    <location>
        <begin position="206"/>
        <end position="239"/>
    </location>
</feature>
<accession>A0A3N6M950</accession>
<organism evidence="9 10">
    <name type="scientific">Natrarchaeobius halalkaliphilus</name>
    <dbReference type="NCBI Taxonomy" id="1679091"/>
    <lineage>
        <taxon>Archaea</taxon>
        <taxon>Methanobacteriati</taxon>
        <taxon>Methanobacteriota</taxon>
        <taxon>Stenosarchaea group</taxon>
        <taxon>Halobacteria</taxon>
        <taxon>Halobacteriales</taxon>
        <taxon>Natrialbaceae</taxon>
        <taxon>Natrarchaeobius</taxon>
    </lineage>
</organism>
<gene>
    <name evidence="9" type="ORF">EA462_08400</name>
</gene>
<evidence type="ECO:0000256" key="4">
    <source>
        <dbReference type="ARBA" id="ARBA00022692"/>
    </source>
</evidence>
<dbReference type="RefSeq" id="WP_124178104.1">
    <property type="nucleotide sequence ID" value="NZ_REFY01000003.1"/>
</dbReference>
<feature type="transmembrane region" description="Helical" evidence="7">
    <location>
        <begin position="110"/>
        <end position="128"/>
    </location>
</feature>
<dbReference type="Gene3D" id="1.20.1530.20">
    <property type="match status" value="1"/>
</dbReference>
<evidence type="ECO:0000313" key="10">
    <source>
        <dbReference type="Proteomes" id="UP000273828"/>
    </source>
</evidence>
<feature type="transmembrane region" description="Helical" evidence="7">
    <location>
        <begin position="82"/>
        <end position="104"/>
    </location>
</feature>
<dbReference type="Proteomes" id="UP000273828">
    <property type="component" value="Unassembled WGS sequence"/>
</dbReference>
<keyword evidence="6 7" id="KW-0472">Membrane</keyword>
<feature type="transmembrane region" description="Helical" evidence="7">
    <location>
        <begin position="174"/>
        <end position="194"/>
    </location>
</feature>
<dbReference type="GO" id="GO:0015297">
    <property type="term" value="F:antiporter activity"/>
    <property type="evidence" value="ECO:0007669"/>
    <property type="project" value="InterPro"/>
</dbReference>
<dbReference type="InterPro" id="IPR036291">
    <property type="entry name" value="NAD(P)-bd_dom_sf"/>
</dbReference>